<dbReference type="Proteomes" id="UP001153678">
    <property type="component" value="Unassembled WGS sequence"/>
</dbReference>
<keyword evidence="6" id="KW-1185">Reference proteome</keyword>
<evidence type="ECO:0000313" key="5">
    <source>
        <dbReference type="EMBL" id="CAI2173421.1"/>
    </source>
</evidence>
<evidence type="ECO:0000256" key="3">
    <source>
        <dbReference type="ARBA" id="ARBA00022833"/>
    </source>
</evidence>
<proteinExistence type="predicted"/>
<sequence length="59" mass="7014">MYENCEIVEIVPSQKGNNKIKVHGFLMTKERTLKNTYYWCCEKKKSEKCKDRAITILND</sequence>
<dbReference type="Gene3D" id="2.20.25.240">
    <property type="match status" value="1"/>
</dbReference>
<evidence type="ECO:0000259" key="4">
    <source>
        <dbReference type="Pfam" id="PF04500"/>
    </source>
</evidence>
<reference evidence="5" key="1">
    <citation type="submission" date="2022-08" db="EMBL/GenBank/DDBJ databases">
        <authorList>
            <person name="Kallberg Y."/>
            <person name="Tangrot J."/>
            <person name="Rosling A."/>
        </authorList>
    </citation>
    <scope>NUCLEOTIDE SEQUENCE</scope>
    <source>
        <strain evidence="5">Wild A</strain>
    </source>
</reference>
<dbReference type="GO" id="GO:0008270">
    <property type="term" value="F:zinc ion binding"/>
    <property type="evidence" value="ECO:0007669"/>
    <property type="project" value="UniProtKB-KW"/>
</dbReference>
<keyword evidence="1" id="KW-0479">Metal-binding</keyword>
<accession>A0A9W4WMQ7</accession>
<dbReference type="AlphaFoldDB" id="A0A9W4WMQ7"/>
<name>A0A9W4WMQ7_9GLOM</name>
<dbReference type="Pfam" id="PF04500">
    <property type="entry name" value="FLYWCH"/>
    <property type="match status" value="1"/>
</dbReference>
<evidence type="ECO:0000256" key="2">
    <source>
        <dbReference type="ARBA" id="ARBA00022771"/>
    </source>
</evidence>
<protein>
    <submittedName>
        <fullName evidence="5">16751_t:CDS:1</fullName>
    </submittedName>
</protein>
<feature type="non-terminal residue" evidence="5">
    <location>
        <position position="59"/>
    </location>
</feature>
<feature type="domain" description="FLYWCH-type" evidence="4">
    <location>
        <begin position="11"/>
        <end position="56"/>
    </location>
</feature>
<keyword evidence="2" id="KW-0863">Zinc-finger</keyword>
<gene>
    <name evidence="5" type="ORF">FWILDA_LOCUS6078</name>
</gene>
<keyword evidence="3" id="KW-0862">Zinc</keyword>
<dbReference type="EMBL" id="CAMKVN010001062">
    <property type="protein sequence ID" value="CAI2173421.1"/>
    <property type="molecule type" value="Genomic_DNA"/>
</dbReference>
<comment type="caution">
    <text evidence="5">The sequence shown here is derived from an EMBL/GenBank/DDBJ whole genome shotgun (WGS) entry which is preliminary data.</text>
</comment>
<evidence type="ECO:0000256" key="1">
    <source>
        <dbReference type="ARBA" id="ARBA00022723"/>
    </source>
</evidence>
<evidence type="ECO:0000313" key="6">
    <source>
        <dbReference type="Proteomes" id="UP001153678"/>
    </source>
</evidence>
<organism evidence="5 6">
    <name type="scientific">Funneliformis geosporum</name>
    <dbReference type="NCBI Taxonomy" id="1117311"/>
    <lineage>
        <taxon>Eukaryota</taxon>
        <taxon>Fungi</taxon>
        <taxon>Fungi incertae sedis</taxon>
        <taxon>Mucoromycota</taxon>
        <taxon>Glomeromycotina</taxon>
        <taxon>Glomeromycetes</taxon>
        <taxon>Glomerales</taxon>
        <taxon>Glomeraceae</taxon>
        <taxon>Funneliformis</taxon>
    </lineage>
</organism>
<dbReference type="InterPro" id="IPR007588">
    <property type="entry name" value="Znf_FLYWCH"/>
</dbReference>